<reference evidence="1" key="1">
    <citation type="submission" date="2021-03" db="EMBL/GenBank/DDBJ databases">
        <authorList>
            <person name="Peeters C."/>
        </authorList>
    </citation>
    <scope>NUCLEOTIDE SEQUENCE</scope>
    <source>
        <strain evidence="1">LMG 31506</strain>
    </source>
</reference>
<name>A0A916MUQ6_9BURK</name>
<evidence type="ECO:0000313" key="2">
    <source>
        <dbReference type="Proteomes" id="UP000672934"/>
    </source>
</evidence>
<evidence type="ECO:0000313" key="1">
    <source>
        <dbReference type="EMBL" id="CAG2138847.1"/>
    </source>
</evidence>
<dbReference type="EMBL" id="CAJPUY010000006">
    <property type="protein sequence ID" value="CAG2138847.1"/>
    <property type="molecule type" value="Genomic_DNA"/>
</dbReference>
<dbReference type="SUPFAM" id="SSF51182">
    <property type="entry name" value="RmlC-like cupins"/>
    <property type="match status" value="1"/>
</dbReference>
<keyword evidence="2" id="KW-1185">Reference proteome</keyword>
<dbReference type="InterPro" id="IPR021317">
    <property type="entry name" value="DUF2917"/>
</dbReference>
<dbReference type="RefSeq" id="WP_211947003.1">
    <property type="nucleotide sequence ID" value="NZ_CAJPUY010000006.1"/>
</dbReference>
<dbReference type="Proteomes" id="UP000672934">
    <property type="component" value="Unassembled WGS sequence"/>
</dbReference>
<comment type="caution">
    <text evidence="1">The sequence shown here is derived from an EMBL/GenBank/DDBJ whole genome shotgun (WGS) entry which is preliminary data.</text>
</comment>
<evidence type="ECO:0008006" key="3">
    <source>
        <dbReference type="Google" id="ProtNLM"/>
    </source>
</evidence>
<dbReference type="InterPro" id="IPR011051">
    <property type="entry name" value="RmlC_Cupin_sf"/>
</dbReference>
<protein>
    <recommendedName>
        <fullName evidence="3">DUF2917 domain-containing protein</fullName>
    </recommendedName>
</protein>
<dbReference type="AlphaFoldDB" id="A0A916MUQ6"/>
<organism evidence="1 2">
    <name type="scientific">Cupriavidus yeoncheonensis</name>
    <dbReference type="NCBI Taxonomy" id="1462994"/>
    <lineage>
        <taxon>Bacteria</taxon>
        <taxon>Pseudomonadati</taxon>
        <taxon>Pseudomonadota</taxon>
        <taxon>Betaproteobacteria</taxon>
        <taxon>Burkholderiales</taxon>
        <taxon>Burkholderiaceae</taxon>
        <taxon>Cupriavidus</taxon>
    </lineage>
</organism>
<gene>
    <name evidence="1" type="ORF">LMG31506_02023</name>
</gene>
<dbReference type="Pfam" id="PF11142">
    <property type="entry name" value="DUF2917"/>
    <property type="match status" value="1"/>
</dbReference>
<accession>A0A916MUQ6</accession>
<sequence length="113" mass="12758">MRELRVFELDEPEQPVSLRAGYGQSVKVIEGRVWVTVEGCVADFWLQPGEVFALAEGERFWLSGEGGPARFALSAVSAPLSWRRLAAWLRVLAHRWGEWKTDAFGECPRLGVR</sequence>
<proteinExistence type="predicted"/>